<keyword evidence="3" id="KW-1185">Reference proteome</keyword>
<feature type="compositionally biased region" description="Gly residues" evidence="1">
    <location>
        <begin position="478"/>
        <end position="490"/>
    </location>
</feature>
<name>A0AAD7NE17_9AGAR</name>
<feature type="compositionally biased region" description="Basic and acidic residues" evidence="1">
    <location>
        <begin position="520"/>
        <end position="533"/>
    </location>
</feature>
<accession>A0AAD7NE17</accession>
<organism evidence="2 3">
    <name type="scientific">Mycena metata</name>
    <dbReference type="NCBI Taxonomy" id="1033252"/>
    <lineage>
        <taxon>Eukaryota</taxon>
        <taxon>Fungi</taxon>
        <taxon>Dikarya</taxon>
        <taxon>Basidiomycota</taxon>
        <taxon>Agaricomycotina</taxon>
        <taxon>Agaricomycetes</taxon>
        <taxon>Agaricomycetidae</taxon>
        <taxon>Agaricales</taxon>
        <taxon>Marasmiineae</taxon>
        <taxon>Mycenaceae</taxon>
        <taxon>Mycena</taxon>
    </lineage>
</organism>
<feature type="compositionally biased region" description="Low complexity" evidence="1">
    <location>
        <begin position="49"/>
        <end position="65"/>
    </location>
</feature>
<feature type="compositionally biased region" description="Polar residues" evidence="1">
    <location>
        <begin position="206"/>
        <end position="217"/>
    </location>
</feature>
<reference evidence="2" key="1">
    <citation type="submission" date="2023-03" db="EMBL/GenBank/DDBJ databases">
        <title>Massive genome expansion in bonnet fungi (Mycena s.s.) driven by repeated elements and novel gene families across ecological guilds.</title>
        <authorList>
            <consortium name="Lawrence Berkeley National Laboratory"/>
            <person name="Harder C.B."/>
            <person name="Miyauchi S."/>
            <person name="Viragh M."/>
            <person name="Kuo A."/>
            <person name="Thoen E."/>
            <person name="Andreopoulos B."/>
            <person name="Lu D."/>
            <person name="Skrede I."/>
            <person name="Drula E."/>
            <person name="Henrissat B."/>
            <person name="Morin E."/>
            <person name="Kohler A."/>
            <person name="Barry K."/>
            <person name="LaButti K."/>
            <person name="Morin E."/>
            <person name="Salamov A."/>
            <person name="Lipzen A."/>
            <person name="Mereny Z."/>
            <person name="Hegedus B."/>
            <person name="Baldrian P."/>
            <person name="Stursova M."/>
            <person name="Weitz H."/>
            <person name="Taylor A."/>
            <person name="Grigoriev I.V."/>
            <person name="Nagy L.G."/>
            <person name="Martin F."/>
            <person name="Kauserud H."/>
        </authorList>
    </citation>
    <scope>NUCLEOTIDE SEQUENCE</scope>
    <source>
        <strain evidence="2">CBHHK182m</strain>
    </source>
</reference>
<sequence>MSSTDEPYDYGTATFTDAPDDDSYTDSNSLEEVEATLNDLDDEIDNTISQWSSNSNSNSYTGSPSFVSLPSFASPPLANTRLSRITERTEETGSRPTSRAIFPSSPVRHSRGSTEPGLPPPGRATELIAVFEAAPGPVRTTTPGPSTSHARAASTPDAYPQGFHSTFGSRPASPTKGARVTSPGTPSSRTRPSMGTLLSGPPMSGRATSPSASTTGYSSPSTRTDTFTRTGTDTGTFTPSNTYSYSITNTNTPSNTYTNTQTTTNTNTYTTSTQTHTTTTPPASLRRPAQGSPRSPLASVRQHRRVVFFILLLFKWGDGRDGGAGEERWGECGQPPAAAAPYAGGGRGNSPRDDNGNESPSRRGSTPSLRRASAGDALLARQASVGSSLRRASGSKKGGLNVAELSAYAQSSEPPLHIGLLWFLNVHAAAPYRWQRCPPLPAPAPPFLDRAGRGTRHRRPRPRQLLRRAQQPEFGTPWGEGGCGECGGEGAEWEAVHRPLTLAESDSSSGDADESVNEDASDKDAREDKKKEEQDEATTSALARTASVRTILSIASSISVHTYRQHPQQR</sequence>
<feature type="region of interest" description="Disordered" evidence="1">
    <location>
        <begin position="445"/>
        <end position="546"/>
    </location>
</feature>
<evidence type="ECO:0000313" key="3">
    <source>
        <dbReference type="Proteomes" id="UP001215598"/>
    </source>
</evidence>
<comment type="caution">
    <text evidence="2">The sequence shown here is derived from an EMBL/GenBank/DDBJ whole genome shotgun (WGS) entry which is preliminary data.</text>
</comment>
<feature type="compositionally biased region" description="Low complexity" evidence="1">
    <location>
        <begin position="218"/>
        <end position="282"/>
    </location>
</feature>
<feature type="compositionally biased region" description="Acidic residues" evidence="1">
    <location>
        <begin position="18"/>
        <end position="45"/>
    </location>
</feature>
<feature type="compositionally biased region" description="Basic and acidic residues" evidence="1">
    <location>
        <begin position="84"/>
        <end position="93"/>
    </location>
</feature>
<dbReference type="EMBL" id="JARKIB010000045">
    <property type="protein sequence ID" value="KAJ7756964.1"/>
    <property type="molecule type" value="Genomic_DNA"/>
</dbReference>
<dbReference type="AlphaFoldDB" id="A0AAD7NE17"/>
<evidence type="ECO:0000313" key="2">
    <source>
        <dbReference type="EMBL" id="KAJ7756964.1"/>
    </source>
</evidence>
<gene>
    <name evidence="2" type="ORF">B0H16DRAFT_1537552</name>
</gene>
<protein>
    <submittedName>
        <fullName evidence="2">Uncharacterized protein</fullName>
    </submittedName>
</protein>
<evidence type="ECO:0000256" key="1">
    <source>
        <dbReference type="SAM" id="MobiDB-lite"/>
    </source>
</evidence>
<feature type="region of interest" description="Disordered" evidence="1">
    <location>
        <begin position="323"/>
        <end position="374"/>
    </location>
</feature>
<feature type="compositionally biased region" description="Basic residues" evidence="1">
    <location>
        <begin position="453"/>
        <end position="466"/>
    </location>
</feature>
<feature type="compositionally biased region" description="Low complexity" evidence="1">
    <location>
        <begin position="333"/>
        <end position="342"/>
    </location>
</feature>
<feature type="compositionally biased region" description="Low complexity" evidence="1">
    <location>
        <begin position="179"/>
        <end position="193"/>
    </location>
</feature>
<dbReference type="Proteomes" id="UP001215598">
    <property type="component" value="Unassembled WGS sequence"/>
</dbReference>
<feature type="compositionally biased region" description="Polar residues" evidence="1">
    <location>
        <begin position="357"/>
        <end position="368"/>
    </location>
</feature>
<feature type="region of interest" description="Disordered" evidence="1">
    <location>
        <begin position="1"/>
        <end position="299"/>
    </location>
</feature>
<proteinExistence type="predicted"/>
<feature type="compositionally biased region" description="Polar residues" evidence="1">
    <location>
        <begin position="139"/>
        <end position="149"/>
    </location>
</feature>